<dbReference type="RefSeq" id="WP_124028872.1">
    <property type="nucleotide sequence ID" value="NZ_JBHRSN010000014.1"/>
</dbReference>
<organism evidence="2 3">
    <name type="scientific">Alteromonas sediminis</name>
    <dbReference type="NCBI Taxonomy" id="2259342"/>
    <lineage>
        <taxon>Bacteria</taxon>
        <taxon>Pseudomonadati</taxon>
        <taxon>Pseudomonadota</taxon>
        <taxon>Gammaproteobacteria</taxon>
        <taxon>Alteromonadales</taxon>
        <taxon>Alteromonadaceae</taxon>
        <taxon>Alteromonas/Salinimonas group</taxon>
        <taxon>Alteromonas</taxon>
    </lineage>
</organism>
<dbReference type="EMBL" id="RPOK01000005">
    <property type="protein sequence ID" value="RPJ65325.1"/>
    <property type="molecule type" value="Genomic_DNA"/>
</dbReference>
<gene>
    <name evidence="2" type="ORF">DRW07_15585</name>
</gene>
<proteinExistence type="predicted"/>
<reference evidence="2 3" key="1">
    <citation type="submission" date="2018-11" db="EMBL/GenBank/DDBJ databases">
        <authorList>
            <person name="Ye M.-Q."/>
            <person name="Du Z.-J."/>
        </authorList>
    </citation>
    <scope>NUCLEOTIDE SEQUENCE [LARGE SCALE GENOMIC DNA]</scope>
    <source>
        <strain evidence="2 3">U0105</strain>
    </source>
</reference>
<evidence type="ECO:0000313" key="2">
    <source>
        <dbReference type="EMBL" id="RPJ65325.1"/>
    </source>
</evidence>
<dbReference type="OrthoDB" id="5593857at2"/>
<protein>
    <submittedName>
        <fullName evidence="2">Prepilin-type cleavage/methylation-like protein</fullName>
    </submittedName>
</protein>
<keyword evidence="1" id="KW-1133">Transmembrane helix</keyword>
<sequence length="189" mass="20279">MHVSKRKLITGFSLFELIAGIVVFSAVMVIVITLVVNQSQQSIEPIWQTRASELAQSLSAEISAKAFDENATMSGGFSRCGDTNACTVSANLGPDAGETSRALFDDIDDYNGLGPAIENAVGNAIEQGGDNLYKGFQVQVSVIYDTDFDGVAENLADPTVGDFSVKRIQITVTTPGGDTLDYAFYKWDF</sequence>
<dbReference type="Proteomes" id="UP000275281">
    <property type="component" value="Unassembled WGS sequence"/>
</dbReference>
<accession>A0A3N5Y9K3</accession>
<keyword evidence="3" id="KW-1185">Reference proteome</keyword>
<name>A0A3N5Y9K3_9ALTE</name>
<dbReference type="AlphaFoldDB" id="A0A3N5Y9K3"/>
<comment type="caution">
    <text evidence="2">The sequence shown here is derived from an EMBL/GenBank/DDBJ whole genome shotgun (WGS) entry which is preliminary data.</text>
</comment>
<keyword evidence="1" id="KW-0472">Membrane</keyword>
<keyword evidence="1" id="KW-0812">Transmembrane</keyword>
<evidence type="ECO:0000256" key="1">
    <source>
        <dbReference type="SAM" id="Phobius"/>
    </source>
</evidence>
<evidence type="ECO:0000313" key="3">
    <source>
        <dbReference type="Proteomes" id="UP000275281"/>
    </source>
</evidence>
<feature type="transmembrane region" description="Helical" evidence="1">
    <location>
        <begin position="12"/>
        <end position="36"/>
    </location>
</feature>